<dbReference type="AlphaFoldDB" id="A0A916X992"/>
<name>A0A916X992_9ACTN</name>
<dbReference type="GO" id="GO:0009239">
    <property type="term" value="P:enterobactin biosynthetic process"/>
    <property type="evidence" value="ECO:0007669"/>
    <property type="project" value="TreeGrafter"/>
</dbReference>
<feature type="domain" description="Condensation" evidence="1">
    <location>
        <begin position="38"/>
        <end position="467"/>
    </location>
</feature>
<dbReference type="PANTHER" id="PTHR45527:SF1">
    <property type="entry name" value="FATTY ACID SYNTHASE"/>
    <property type="match status" value="1"/>
</dbReference>
<reference evidence="2" key="1">
    <citation type="journal article" date="2014" name="Int. J. Syst. Evol. Microbiol.">
        <title>Complete genome sequence of Corynebacterium casei LMG S-19264T (=DSM 44701T), isolated from a smear-ripened cheese.</title>
        <authorList>
            <consortium name="US DOE Joint Genome Institute (JGI-PGF)"/>
            <person name="Walter F."/>
            <person name="Albersmeier A."/>
            <person name="Kalinowski J."/>
            <person name="Ruckert C."/>
        </authorList>
    </citation>
    <scope>NUCLEOTIDE SEQUENCE</scope>
    <source>
        <strain evidence="2">CGMCC 1.15478</strain>
    </source>
</reference>
<reference evidence="2" key="2">
    <citation type="submission" date="2020-09" db="EMBL/GenBank/DDBJ databases">
        <authorList>
            <person name="Sun Q."/>
            <person name="Zhou Y."/>
        </authorList>
    </citation>
    <scope>NUCLEOTIDE SEQUENCE</scope>
    <source>
        <strain evidence="2">CGMCC 1.15478</strain>
    </source>
</reference>
<accession>A0A916X992</accession>
<organism evidence="2 3">
    <name type="scientific">Hoyosella rhizosphaerae</name>
    <dbReference type="NCBI Taxonomy" id="1755582"/>
    <lineage>
        <taxon>Bacteria</taxon>
        <taxon>Bacillati</taxon>
        <taxon>Actinomycetota</taxon>
        <taxon>Actinomycetes</taxon>
        <taxon>Mycobacteriales</taxon>
        <taxon>Hoyosellaceae</taxon>
        <taxon>Hoyosella</taxon>
    </lineage>
</organism>
<dbReference type="GO" id="GO:0005829">
    <property type="term" value="C:cytosol"/>
    <property type="evidence" value="ECO:0007669"/>
    <property type="project" value="TreeGrafter"/>
</dbReference>
<dbReference type="Gene3D" id="3.30.559.30">
    <property type="entry name" value="Nonribosomal peptide synthetase, condensation domain"/>
    <property type="match status" value="1"/>
</dbReference>
<dbReference type="PANTHER" id="PTHR45527">
    <property type="entry name" value="NONRIBOSOMAL PEPTIDE SYNTHETASE"/>
    <property type="match status" value="1"/>
</dbReference>
<keyword evidence="3" id="KW-1185">Reference proteome</keyword>
<dbReference type="GO" id="GO:0009366">
    <property type="term" value="C:enterobactin synthetase complex"/>
    <property type="evidence" value="ECO:0007669"/>
    <property type="project" value="TreeGrafter"/>
</dbReference>
<sequence length="481" mass="52530">MRDTKTNDFLSSCNTPGANVDIPSVKRATQTTRDDTLLPLTSAQSAAWFAQRMNPHTPDCIARYVDIHTAHGDDAINAEALSIEALRAAITQASLECALSTVRITERNGWPYQQLDSQHLHIHQVDLREEPDPVAAAHDWMCLHRSTPVDTNREALFSTALLIVADNRTLWYFRAHRVIADPAGVVVYQRRTAAIYSALVAERSIPTFRGLTIAHTVEHDRRYSSTDRFGSDHAFWAEQLSGVRAPISFAGKTAPASVATIRSTATLSPSTLEAVNAVAQYAGATVGSAVTAAFIAYFTRITGSTDPTITFPVTARTTMALRHSPGVLANLVPLRPSITESSTVADTLRQTRRCVADAVRHQQYRVDDIVRELGVIGPQATHFGPTVNVAFGDPTLSFGSTTAVINALTDGLVYDLTVNIHFDAHDALIIEFEANPALYGEAEVASHHQRFMTFLHAFATVDPDTTLNRVPGVRPQFQVIQ</sequence>
<dbReference type="GO" id="GO:0043041">
    <property type="term" value="P:amino acid activation for nonribosomal peptide biosynthetic process"/>
    <property type="evidence" value="ECO:0007669"/>
    <property type="project" value="TreeGrafter"/>
</dbReference>
<dbReference type="Proteomes" id="UP000641514">
    <property type="component" value="Unassembled WGS sequence"/>
</dbReference>
<evidence type="ECO:0000259" key="1">
    <source>
        <dbReference type="Pfam" id="PF00668"/>
    </source>
</evidence>
<evidence type="ECO:0000313" key="2">
    <source>
        <dbReference type="EMBL" id="GGC54053.1"/>
    </source>
</evidence>
<dbReference type="GO" id="GO:0031177">
    <property type="term" value="F:phosphopantetheine binding"/>
    <property type="evidence" value="ECO:0007669"/>
    <property type="project" value="TreeGrafter"/>
</dbReference>
<dbReference type="EMBL" id="BMJH01000001">
    <property type="protein sequence ID" value="GGC54053.1"/>
    <property type="molecule type" value="Genomic_DNA"/>
</dbReference>
<dbReference type="GO" id="GO:0047527">
    <property type="term" value="F:2,3-dihydroxybenzoate-serine ligase activity"/>
    <property type="evidence" value="ECO:0007669"/>
    <property type="project" value="TreeGrafter"/>
</dbReference>
<dbReference type="Pfam" id="PF00668">
    <property type="entry name" value="Condensation"/>
    <property type="match status" value="1"/>
</dbReference>
<dbReference type="SUPFAM" id="SSF52777">
    <property type="entry name" value="CoA-dependent acyltransferases"/>
    <property type="match status" value="2"/>
</dbReference>
<comment type="caution">
    <text evidence="2">The sequence shown here is derived from an EMBL/GenBank/DDBJ whole genome shotgun (WGS) entry which is preliminary data.</text>
</comment>
<dbReference type="GO" id="GO:0008610">
    <property type="term" value="P:lipid biosynthetic process"/>
    <property type="evidence" value="ECO:0007669"/>
    <property type="project" value="UniProtKB-ARBA"/>
</dbReference>
<dbReference type="InterPro" id="IPR023213">
    <property type="entry name" value="CAT-like_dom_sf"/>
</dbReference>
<dbReference type="Gene3D" id="3.30.559.10">
    <property type="entry name" value="Chloramphenicol acetyltransferase-like domain"/>
    <property type="match status" value="1"/>
</dbReference>
<protein>
    <recommendedName>
        <fullName evidence="1">Condensation domain-containing protein</fullName>
    </recommendedName>
</protein>
<gene>
    <name evidence="2" type="ORF">GCM10011410_02970</name>
</gene>
<evidence type="ECO:0000313" key="3">
    <source>
        <dbReference type="Proteomes" id="UP000641514"/>
    </source>
</evidence>
<dbReference type="InterPro" id="IPR001242">
    <property type="entry name" value="Condensation_dom"/>
</dbReference>
<proteinExistence type="predicted"/>